<feature type="region of interest" description="Disordered" evidence="1">
    <location>
        <begin position="1"/>
        <end position="107"/>
    </location>
</feature>
<gene>
    <name evidence="2" type="ORF">EVAR_73908_1</name>
</gene>
<organism evidence="2 3">
    <name type="scientific">Eumeta variegata</name>
    <name type="common">Bagworm moth</name>
    <name type="synonym">Eumeta japonica</name>
    <dbReference type="NCBI Taxonomy" id="151549"/>
    <lineage>
        <taxon>Eukaryota</taxon>
        <taxon>Metazoa</taxon>
        <taxon>Ecdysozoa</taxon>
        <taxon>Arthropoda</taxon>
        <taxon>Hexapoda</taxon>
        <taxon>Insecta</taxon>
        <taxon>Pterygota</taxon>
        <taxon>Neoptera</taxon>
        <taxon>Endopterygota</taxon>
        <taxon>Lepidoptera</taxon>
        <taxon>Glossata</taxon>
        <taxon>Ditrysia</taxon>
        <taxon>Tineoidea</taxon>
        <taxon>Psychidae</taxon>
        <taxon>Oiketicinae</taxon>
        <taxon>Eumeta</taxon>
    </lineage>
</organism>
<protein>
    <submittedName>
        <fullName evidence="2">Uncharacterized protein</fullName>
    </submittedName>
</protein>
<sequence>MASGSTSSKKQNIKASENNVSLEDLLGNTIQEDTEDEDYIQMNESAEDDGDESSDEETRVYKDSDGADIEDDTKPIIRKKSMKSVLKSKASSERMDELLKRNHTSVV</sequence>
<name>A0A4C1ST63_EUMVA</name>
<proteinExistence type="predicted"/>
<evidence type="ECO:0000313" key="2">
    <source>
        <dbReference type="EMBL" id="GBP04448.1"/>
    </source>
</evidence>
<reference evidence="2 3" key="1">
    <citation type="journal article" date="2019" name="Commun. Biol.">
        <title>The bagworm genome reveals a unique fibroin gene that provides high tensile strength.</title>
        <authorList>
            <person name="Kono N."/>
            <person name="Nakamura H."/>
            <person name="Ohtoshi R."/>
            <person name="Tomita M."/>
            <person name="Numata K."/>
            <person name="Arakawa K."/>
        </authorList>
    </citation>
    <scope>NUCLEOTIDE SEQUENCE [LARGE SCALE GENOMIC DNA]</scope>
</reference>
<feature type="compositionally biased region" description="Basic and acidic residues" evidence="1">
    <location>
        <begin position="56"/>
        <end position="65"/>
    </location>
</feature>
<keyword evidence="3" id="KW-1185">Reference proteome</keyword>
<evidence type="ECO:0000313" key="3">
    <source>
        <dbReference type="Proteomes" id="UP000299102"/>
    </source>
</evidence>
<dbReference type="OrthoDB" id="21467at2759"/>
<dbReference type="AlphaFoldDB" id="A0A4C1ST63"/>
<feature type="compositionally biased region" description="Polar residues" evidence="1">
    <location>
        <begin position="1"/>
        <end position="21"/>
    </location>
</feature>
<comment type="caution">
    <text evidence="2">The sequence shown here is derived from an EMBL/GenBank/DDBJ whole genome shotgun (WGS) entry which is preliminary data.</text>
</comment>
<evidence type="ECO:0000256" key="1">
    <source>
        <dbReference type="SAM" id="MobiDB-lite"/>
    </source>
</evidence>
<feature type="compositionally biased region" description="Basic and acidic residues" evidence="1">
    <location>
        <begin position="90"/>
        <end position="100"/>
    </location>
</feature>
<feature type="compositionally biased region" description="Acidic residues" evidence="1">
    <location>
        <begin position="32"/>
        <end position="55"/>
    </location>
</feature>
<dbReference type="Proteomes" id="UP000299102">
    <property type="component" value="Unassembled WGS sequence"/>
</dbReference>
<dbReference type="EMBL" id="BGZK01007543">
    <property type="protein sequence ID" value="GBP04448.1"/>
    <property type="molecule type" value="Genomic_DNA"/>
</dbReference>
<accession>A0A4C1ST63</accession>